<evidence type="ECO:0000259" key="7">
    <source>
        <dbReference type="PROSITE" id="PS50011"/>
    </source>
</evidence>
<dbReference type="PANTHER" id="PTHR24347">
    <property type="entry name" value="SERINE/THREONINE-PROTEIN KINASE"/>
    <property type="match status" value="1"/>
</dbReference>
<feature type="compositionally biased region" description="Low complexity" evidence="6">
    <location>
        <begin position="1726"/>
        <end position="1747"/>
    </location>
</feature>
<feature type="region of interest" description="Disordered" evidence="6">
    <location>
        <begin position="1272"/>
        <end position="1298"/>
    </location>
</feature>
<feature type="compositionally biased region" description="Polar residues" evidence="6">
    <location>
        <begin position="1193"/>
        <end position="1218"/>
    </location>
</feature>
<feature type="region of interest" description="Disordered" evidence="6">
    <location>
        <begin position="2216"/>
        <end position="2235"/>
    </location>
</feature>
<feature type="region of interest" description="Disordered" evidence="6">
    <location>
        <begin position="1923"/>
        <end position="1943"/>
    </location>
</feature>
<feature type="compositionally biased region" description="Gly residues" evidence="6">
    <location>
        <begin position="1174"/>
        <end position="1187"/>
    </location>
</feature>
<feature type="region of interest" description="Disordered" evidence="6">
    <location>
        <begin position="1687"/>
        <end position="1747"/>
    </location>
</feature>
<dbReference type="EMBL" id="BSDZ01000004">
    <property type="protein sequence ID" value="GLI59403.1"/>
    <property type="molecule type" value="Genomic_DNA"/>
</dbReference>
<feature type="compositionally biased region" description="Polar residues" evidence="6">
    <location>
        <begin position="1456"/>
        <end position="1479"/>
    </location>
</feature>
<evidence type="ECO:0000313" key="9">
    <source>
        <dbReference type="Proteomes" id="UP001165090"/>
    </source>
</evidence>
<feature type="compositionally biased region" description="Low complexity" evidence="6">
    <location>
        <begin position="880"/>
        <end position="898"/>
    </location>
</feature>
<evidence type="ECO:0000256" key="1">
    <source>
        <dbReference type="ARBA" id="ARBA00022679"/>
    </source>
</evidence>
<gene>
    <name evidence="8" type="ORF">VaNZ11_001286</name>
</gene>
<organism evidence="8 9">
    <name type="scientific">Volvox africanus</name>
    <dbReference type="NCBI Taxonomy" id="51714"/>
    <lineage>
        <taxon>Eukaryota</taxon>
        <taxon>Viridiplantae</taxon>
        <taxon>Chlorophyta</taxon>
        <taxon>core chlorophytes</taxon>
        <taxon>Chlorophyceae</taxon>
        <taxon>CS clade</taxon>
        <taxon>Chlamydomonadales</taxon>
        <taxon>Volvocaceae</taxon>
        <taxon>Volvox</taxon>
    </lineage>
</organism>
<feature type="compositionally biased region" description="Gly residues" evidence="6">
    <location>
        <begin position="1692"/>
        <end position="1706"/>
    </location>
</feature>
<feature type="region of interest" description="Disordered" evidence="6">
    <location>
        <begin position="621"/>
        <end position="651"/>
    </location>
</feature>
<feature type="region of interest" description="Disordered" evidence="6">
    <location>
        <begin position="1388"/>
        <end position="1407"/>
    </location>
</feature>
<feature type="compositionally biased region" description="Polar residues" evidence="6">
    <location>
        <begin position="1707"/>
        <end position="1718"/>
    </location>
</feature>
<dbReference type="Gene3D" id="2.30.29.30">
    <property type="entry name" value="Pleckstrin-homology domain (PH domain)/Phosphotyrosine-binding domain (PTB)"/>
    <property type="match status" value="1"/>
</dbReference>
<evidence type="ECO:0000256" key="3">
    <source>
        <dbReference type="ARBA" id="ARBA00022777"/>
    </source>
</evidence>
<evidence type="ECO:0000256" key="4">
    <source>
        <dbReference type="ARBA" id="ARBA00022840"/>
    </source>
</evidence>
<dbReference type="SUPFAM" id="SSF50729">
    <property type="entry name" value="PH domain-like"/>
    <property type="match status" value="1"/>
</dbReference>
<keyword evidence="1" id="KW-0808">Transferase</keyword>
<feature type="region of interest" description="Disordered" evidence="6">
    <location>
        <begin position="668"/>
        <end position="713"/>
    </location>
</feature>
<evidence type="ECO:0000256" key="5">
    <source>
        <dbReference type="PROSITE-ProRule" id="PRU10141"/>
    </source>
</evidence>
<accession>A0ABQ5RPC4</accession>
<feature type="domain" description="Protein kinase" evidence="7">
    <location>
        <begin position="180"/>
        <end position="440"/>
    </location>
</feature>
<feature type="compositionally biased region" description="Polar residues" evidence="6">
    <location>
        <begin position="1030"/>
        <end position="1045"/>
    </location>
</feature>
<feature type="compositionally biased region" description="Low complexity" evidence="6">
    <location>
        <begin position="1087"/>
        <end position="1113"/>
    </location>
</feature>
<keyword evidence="9" id="KW-1185">Reference proteome</keyword>
<feature type="region of interest" description="Disordered" evidence="6">
    <location>
        <begin position="1520"/>
        <end position="1541"/>
    </location>
</feature>
<feature type="compositionally biased region" description="Basic residues" evidence="6">
    <location>
        <begin position="815"/>
        <end position="831"/>
    </location>
</feature>
<name>A0ABQ5RPC4_9CHLO</name>
<dbReference type="InterPro" id="IPR011993">
    <property type="entry name" value="PH-like_dom_sf"/>
</dbReference>
<feature type="compositionally biased region" description="Polar residues" evidence="6">
    <location>
        <begin position="907"/>
        <end position="920"/>
    </location>
</feature>
<evidence type="ECO:0000313" key="8">
    <source>
        <dbReference type="EMBL" id="GLI59403.1"/>
    </source>
</evidence>
<feature type="region of interest" description="Disordered" evidence="6">
    <location>
        <begin position="1027"/>
        <end position="1135"/>
    </location>
</feature>
<dbReference type="SUPFAM" id="SSF56112">
    <property type="entry name" value="Protein kinase-like (PK-like)"/>
    <property type="match status" value="1"/>
</dbReference>
<dbReference type="PROSITE" id="PS00108">
    <property type="entry name" value="PROTEIN_KINASE_ST"/>
    <property type="match status" value="1"/>
</dbReference>
<dbReference type="Pfam" id="PF00069">
    <property type="entry name" value="Pkinase"/>
    <property type="match status" value="1"/>
</dbReference>
<comment type="caution">
    <text evidence="8">The sequence shown here is derived from an EMBL/GenBank/DDBJ whole genome shotgun (WGS) entry which is preliminary data.</text>
</comment>
<feature type="region of interest" description="Disordered" evidence="6">
    <location>
        <begin position="2088"/>
        <end position="2119"/>
    </location>
</feature>
<evidence type="ECO:0000256" key="6">
    <source>
        <dbReference type="SAM" id="MobiDB-lite"/>
    </source>
</evidence>
<proteinExistence type="predicted"/>
<dbReference type="InterPro" id="IPR008271">
    <property type="entry name" value="Ser/Thr_kinase_AS"/>
</dbReference>
<evidence type="ECO:0000256" key="2">
    <source>
        <dbReference type="ARBA" id="ARBA00022741"/>
    </source>
</evidence>
<feature type="compositionally biased region" description="Polar residues" evidence="6">
    <location>
        <begin position="844"/>
        <end position="858"/>
    </location>
</feature>
<dbReference type="SMART" id="SM00220">
    <property type="entry name" value="S_TKc"/>
    <property type="match status" value="1"/>
</dbReference>
<dbReference type="Gene3D" id="1.10.510.10">
    <property type="entry name" value="Transferase(Phosphotransferase) domain 1"/>
    <property type="match status" value="1"/>
</dbReference>
<dbReference type="PROSITE" id="PS50011">
    <property type="entry name" value="PROTEIN_KINASE_DOM"/>
    <property type="match status" value="1"/>
</dbReference>
<keyword evidence="4 5" id="KW-0067">ATP-binding</keyword>
<dbReference type="InterPro" id="IPR017441">
    <property type="entry name" value="Protein_kinase_ATP_BS"/>
</dbReference>
<feature type="region of interest" description="Disordered" evidence="6">
    <location>
        <begin position="2013"/>
        <end position="2039"/>
    </location>
</feature>
<feature type="compositionally biased region" description="Pro residues" evidence="6">
    <location>
        <begin position="1287"/>
        <end position="1297"/>
    </location>
</feature>
<feature type="compositionally biased region" description="Low complexity" evidence="6">
    <location>
        <begin position="1121"/>
        <end position="1130"/>
    </location>
</feature>
<protein>
    <recommendedName>
        <fullName evidence="7">Protein kinase domain-containing protein</fullName>
    </recommendedName>
</protein>
<feature type="region of interest" description="Disordered" evidence="6">
    <location>
        <begin position="1174"/>
        <end position="1240"/>
    </location>
</feature>
<feature type="region of interest" description="Disordered" evidence="6">
    <location>
        <begin position="803"/>
        <end position="941"/>
    </location>
</feature>
<feature type="compositionally biased region" description="Low complexity" evidence="6">
    <location>
        <begin position="1530"/>
        <end position="1541"/>
    </location>
</feature>
<feature type="region of interest" description="Disordered" evidence="6">
    <location>
        <begin position="1437"/>
        <end position="1483"/>
    </location>
</feature>
<dbReference type="Proteomes" id="UP001165090">
    <property type="component" value="Unassembled WGS sequence"/>
</dbReference>
<feature type="compositionally biased region" description="Gly residues" evidence="6">
    <location>
        <begin position="1520"/>
        <end position="1529"/>
    </location>
</feature>
<feature type="compositionally biased region" description="Gly residues" evidence="6">
    <location>
        <begin position="1437"/>
        <end position="1450"/>
    </location>
</feature>
<dbReference type="InterPro" id="IPR000719">
    <property type="entry name" value="Prot_kinase_dom"/>
</dbReference>
<keyword evidence="3" id="KW-0418">Kinase</keyword>
<sequence>MSHQVDFSLIVPAPIPSVRALQASPEVLTPVRHGFLWKRSRLFKTWISRWFELDTSGFLYAVSPKVIKREGQSVLPSPVGAVRQLPPQRYRNGAMMYGIRVISVGGSCKDLYSDDLAALDAWALDLSRCTRTAREQAAAGKAAAALASQPSLLLLPPPPPSPLAASAGAGELQLSDICEMDWSHMLGSGLFACVLRARMHVTGEAVAVKIVKAESFREYGDIIEREAAVWAAAGQHPHVVRLKQTLRSSERMYFISELCEGGSLVERLATSATYCEREVAWLVRQLLAAVEHLHSSAIVHMDIKPENLVFATRREDSCIKLIDFSLASFFYSPTDPGGTPDFVAPELLNHPEHYSKNGCGPEVDMWAVGVIIFFLLSGQTPFQAPTLEAVLQRVKTGEWAFHGRRWALVSEGARDLVSSLLRIDPSQRLTATEALDHPWLRRPDSLSQALLQDAVAAFRLAAAASMQQQRTSWVKQASGDLMTTNGTNLSPHTSLSRFAVMAGSVGPASFGGGGAAAVATGMGINAMNSAVMGAALTTGGGHCLMGLLSSGAADAVAAMIGPSGAAASSAVMISSSASQHQLNQAAVSVGGGFEFGGGSARGSLGGGQRGSNTSLTVAAGPAAAGVGSGSSPTTGGGNSPSNGHLPQQNSFTAGVGSRYAAAVAMAPHCSGSGSAGSPPRLPASAARISPHNSHHSPGACTQRSPRSPLGMRTRRASDTMAYTLAITERHESIHQMQAQGIAVPPAAGCIGWPGLPSAKARRASELLPVYGTAAAGCMAPSPSDSQAELAAASAAVAAASASVDRGNHSAPGTRYVHHNHHHLHGHHHPHYGHPLPLRGASGLSVMTSATATGVSTPQGDGRPTGGRSNPELFSMLRLQSSSGGRSIVSSSTETTPHTSSRDCTAAGRNSWTNIPSQTSAPGPAQIQGQPHSQQGQLAGASLPPCDQALLAMSKGLRQGVPGKSQSYNAMPSIWVDRPAGRGQSTGQSYNVVSPAGGGAGAMITQRRASMSFTLGASVSGLALMPHGPSPLSNSSGGRNFLTDAQTGGGGAASATAAGASGGSMPALLQLKRPSRRISGGGNLGTRSSSSTPAHASPANSNTSLQAPSHSAAGGTSGGGSTAARSSVSGAPNAGGTGFPSSSSMYAAVLRSNLSGHGLGGGGGGNAASCSGGADGGGGGGSGSGGLSDEGVARQSSLSASGSVTVGNNIRPISTATGSSPPPTRLGSSIGPTSPPSPLSPAAMTNIVFSGVGVGGSGRCSSSNIDPFLLVGGGGSWDNRPPSDRTAPSPPVQPPSPLPTLAVEKQLMHEEFRVMYSSGSNAISGSNSMVSERLATQGSFIEATLMTANFNGSGTGHTSRSGAGGTIEVSSGPHGRTQAATMDVNGNLKGGTTDLRRLQQPPSSTMALSRGVASGTIDSENDVFSIALNIVADGSDGAGSSGNGAGGGGQVQSGVQLRSQPRSGSQHSLVCSGTSQNSEGSPRADCNQVAAGGAIIGNSLRSGAAAGAGAGANALAVSASGGAGGGGPGSGTAPTGATDSGANSIMETLRSAGVAPRASSRLVLETIPSEDPDSLSGLLRSVREERAAAIASAASGAAGGSAAIATSASGSSVGAGGFSSGPGGFGTGTPTVLQAVARPLAGQQQQLFSPAPSPLSRRQVRAFLSPQASSTSLAAVSLPPSCKSVLEPSSCDSGGGLGNGGGGGGGTKQQQQHVRASSGGSSGPALVSHGSGSVRSTGSVRSGSVRRSATANNLRLHATTAAAAQAAAAAAATAGDCITSEPDPFAAWDYPPPSLGHPRQRATSAVGLSGPSLMALLAQAAPLAQAAQAFAAVQIANSQSSSAGSSFTSQRSGIGGGINGGIRAAVAATPAVAPAASTAADGAAALADVARTVGAAMSQADVRRSSTATNLNLNVQATQQLQTQAHQQQQGQFNAAASRGASAGNSSSSNKYLAGIVAQAAPLAQAAQTSAVAQAAASRAASCSSHQSISSSKAAAAVLIGAGGGGGTYGLHGRGTGSGAVTPTSYGSESPAGSPGWARRATTSNDLRDRALSVQLSGNSIVHRLASQQGPSLATAALAGAAAGVGLYSSSPPREPGSPASLSSRGSTFPVVPSRLSNSGNCTPTARCAGGGIPSPSHVLSPQGSLAGGGSGSVGAISQRALMAVLQQQQQPQLSGPSVVYHQQLQQMQQVQQMQQQLQLQQLQHFHNMQQLRHQQQKGVTGAAPGRTSRADSAAAGGLGLRVSTSASVGTIDTATQAAIMQEMSKVTVKRSSCAQMPPPHLYE</sequence>
<feature type="compositionally biased region" description="Low complexity" evidence="6">
    <location>
        <begin position="621"/>
        <end position="643"/>
    </location>
</feature>
<dbReference type="InterPro" id="IPR011009">
    <property type="entry name" value="Kinase-like_dom_sf"/>
</dbReference>
<reference evidence="8 9" key="1">
    <citation type="journal article" date="2023" name="IScience">
        <title>Expanded male sex-determining region conserved during the evolution of homothallism in the green alga Volvox.</title>
        <authorList>
            <person name="Yamamoto K."/>
            <person name="Matsuzaki R."/>
            <person name="Mahakham W."/>
            <person name="Heman W."/>
            <person name="Sekimoto H."/>
            <person name="Kawachi M."/>
            <person name="Minakuchi Y."/>
            <person name="Toyoda A."/>
            <person name="Nozaki H."/>
        </authorList>
    </citation>
    <scope>NUCLEOTIDE SEQUENCE [LARGE SCALE GENOMIC DNA]</scope>
    <source>
        <strain evidence="8 9">NIES-4468</strain>
    </source>
</reference>
<feature type="compositionally biased region" description="Low complexity" evidence="6">
    <location>
        <begin position="925"/>
        <end position="936"/>
    </location>
</feature>
<feature type="binding site" evidence="5">
    <location>
        <position position="209"/>
    </location>
    <ligand>
        <name>ATP</name>
        <dbReference type="ChEBI" id="CHEBI:30616"/>
    </ligand>
</feature>
<dbReference type="PROSITE" id="PS00107">
    <property type="entry name" value="PROTEIN_KINASE_ATP"/>
    <property type="match status" value="1"/>
</dbReference>
<keyword evidence="2 5" id="KW-0547">Nucleotide-binding</keyword>